<gene>
    <name evidence="13" type="ORF">AVDCRST_MAG49-4663</name>
</gene>
<evidence type="ECO:0000256" key="10">
    <source>
        <dbReference type="ARBA" id="ARBA00032193"/>
    </source>
</evidence>
<evidence type="ECO:0000256" key="9">
    <source>
        <dbReference type="ARBA" id="ARBA00031349"/>
    </source>
</evidence>
<dbReference type="Pfam" id="PF00793">
    <property type="entry name" value="DAHP_synth_1"/>
    <property type="match status" value="1"/>
</dbReference>
<dbReference type="InterPro" id="IPR013785">
    <property type="entry name" value="Aldolase_TIM"/>
</dbReference>
<evidence type="ECO:0000259" key="12">
    <source>
        <dbReference type="Pfam" id="PF00793"/>
    </source>
</evidence>
<name>A0A6J4VJK5_9BACT</name>
<dbReference type="GO" id="GO:0003849">
    <property type="term" value="F:3-deoxy-7-phosphoheptulonate synthase activity"/>
    <property type="evidence" value="ECO:0007669"/>
    <property type="project" value="UniProtKB-EC"/>
</dbReference>
<keyword evidence="5" id="KW-0028">Amino-acid biosynthesis</keyword>
<dbReference type="AlphaFoldDB" id="A0A6J4VJK5"/>
<keyword evidence="7" id="KW-0057">Aromatic amino acid biosynthesis</keyword>
<dbReference type="EMBL" id="CADCWG010000327">
    <property type="protein sequence ID" value="CAA9579816.1"/>
    <property type="molecule type" value="Genomic_DNA"/>
</dbReference>
<proteinExistence type="inferred from homology"/>
<evidence type="ECO:0000256" key="6">
    <source>
        <dbReference type="ARBA" id="ARBA00022679"/>
    </source>
</evidence>
<evidence type="ECO:0000256" key="1">
    <source>
        <dbReference type="ARBA" id="ARBA00003726"/>
    </source>
</evidence>
<dbReference type="EC" id="2.5.1.54" evidence="4"/>
<sequence length="435" mass="46388">MILVVMWPGASVPEIDEVRRRAGDHGHQATVFSHGEHCHVLVGSDMTGEILEQLAALPGVAGFSRPGPSARPVTSNLRVAGIRPLVPPAILVERLPLPDDGAVAVHRARQELSRILRGEDDRLIVVVGPCSIHDADAALEYARRLSPLAEELAPDLRVVMRVYFEKPRTTVGWKGLVNDPHLDGSFAVNDGLHLARRFLLDVVALGLPAGCEFLDPITPQFIADAVSWGAIGARTTESQVHRNLTSGLSMPVGFKNGTGGDVQMAVDAMNAAAYPHQFMSVTEQGLAAIVVTRGNRDTHVILRGGRGGPNYDVDHVQRALAALRAGGRPPRVMIDASHGNSAKDYRRQPVVARAVAEQVTAGEPGIIGVMLESFLVDDRQDFSDPAELTFGQSITDACMGWEMTAPVLHELAAAVRARRATVGHLSRSAAASGGG</sequence>
<evidence type="ECO:0000256" key="8">
    <source>
        <dbReference type="ARBA" id="ARBA00031111"/>
    </source>
</evidence>
<organism evidence="13">
    <name type="scientific">uncultured Thermomicrobiales bacterium</name>
    <dbReference type="NCBI Taxonomy" id="1645740"/>
    <lineage>
        <taxon>Bacteria</taxon>
        <taxon>Pseudomonadati</taxon>
        <taxon>Thermomicrobiota</taxon>
        <taxon>Thermomicrobia</taxon>
        <taxon>Thermomicrobiales</taxon>
        <taxon>environmental samples</taxon>
    </lineage>
</organism>
<dbReference type="Gene3D" id="3.20.20.70">
    <property type="entry name" value="Aldolase class I"/>
    <property type="match status" value="1"/>
</dbReference>
<dbReference type="InterPro" id="IPR006219">
    <property type="entry name" value="DAHP_synth_1"/>
</dbReference>
<evidence type="ECO:0000256" key="3">
    <source>
        <dbReference type="ARBA" id="ARBA00007985"/>
    </source>
</evidence>
<comment type="function">
    <text evidence="1">Stereospecific condensation of phosphoenolpyruvate (PEP) and D-erythrose-4-phosphate (E4P) giving rise to 3-deoxy-D-arabino-heptulosonate-7-phosphate (DAHP).</text>
</comment>
<reference evidence="13" key="1">
    <citation type="submission" date="2020-02" db="EMBL/GenBank/DDBJ databases">
        <authorList>
            <person name="Meier V. D."/>
        </authorList>
    </citation>
    <scope>NUCLEOTIDE SEQUENCE</scope>
    <source>
        <strain evidence="13">AVDCRST_MAG49</strain>
    </source>
</reference>
<dbReference type="SUPFAM" id="SSF51569">
    <property type="entry name" value="Aldolase"/>
    <property type="match status" value="1"/>
</dbReference>
<feature type="domain" description="DAHP synthetase I/KDSA" evidence="12">
    <location>
        <begin position="114"/>
        <end position="405"/>
    </location>
</feature>
<comment type="similarity">
    <text evidence="3">Belongs to the class-I DAHP synthase family.</text>
</comment>
<evidence type="ECO:0000256" key="7">
    <source>
        <dbReference type="ARBA" id="ARBA00023141"/>
    </source>
</evidence>
<evidence type="ECO:0000256" key="4">
    <source>
        <dbReference type="ARBA" id="ARBA00012694"/>
    </source>
</evidence>
<dbReference type="PANTHER" id="PTHR21225:SF12">
    <property type="entry name" value="PHOSPHO-2-DEHYDRO-3-DEOXYHEPTONATE ALDOLASE, TYROSINE-INHIBITED"/>
    <property type="match status" value="1"/>
</dbReference>
<dbReference type="NCBIfam" id="NF009395">
    <property type="entry name" value="PRK12755.1"/>
    <property type="match status" value="1"/>
</dbReference>
<dbReference type="InterPro" id="IPR006218">
    <property type="entry name" value="DAHP1/KDSA"/>
</dbReference>
<dbReference type="NCBIfam" id="TIGR00034">
    <property type="entry name" value="aroFGH"/>
    <property type="match status" value="1"/>
</dbReference>
<dbReference type="GO" id="GO:0009423">
    <property type="term" value="P:chorismate biosynthetic process"/>
    <property type="evidence" value="ECO:0007669"/>
    <property type="project" value="UniProtKB-UniPathway"/>
</dbReference>
<dbReference type="GO" id="GO:0008652">
    <property type="term" value="P:amino acid biosynthetic process"/>
    <property type="evidence" value="ECO:0007669"/>
    <property type="project" value="UniProtKB-KW"/>
</dbReference>
<dbReference type="UniPathway" id="UPA00053">
    <property type="reaction ID" value="UER00084"/>
</dbReference>
<dbReference type="GO" id="GO:0009073">
    <property type="term" value="P:aromatic amino acid family biosynthetic process"/>
    <property type="evidence" value="ECO:0007669"/>
    <property type="project" value="UniProtKB-KW"/>
</dbReference>
<keyword evidence="6 13" id="KW-0808">Transferase</keyword>
<comment type="catalytic activity">
    <reaction evidence="11">
        <text>D-erythrose 4-phosphate + phosphoenolpyruvate + H2O = 7-phospho-2-dehydro-3-deoxy-D-arabino-heptonate + phosphate</text>
        <dbReference type="Rhea" id="RHEA:14717"/>
        <dbReference type="ChEBI" id="CHEBI:15377"/>
        <dbReference type="ChEBI" id="CHEBI:16897"/>
        <dbReference type="ChEBI" id="CHEBI:43474"/>
        <dbReference type="ChEBI" id="CHEBI:58394"/>
        <dbReference type="ChEBI" id="CHEBI:58702"/>
        <dbReference type="EC" id="2.5.1.54"/>
    </reaction>
</comment>
<dbReference type="PANTHER" id="PTHR21225">
    <property type="entry name" value="PHOSPHO-2-DEHYDRO-3-DEOXYHEPTONATE ALDOLASE DAHP SYNTHETASE"/>
    <property type="match status" value="1"/>
</dbReference>
<dbReference type="GO" id="GO:0042802">
    <property type="term" value="F:identical protein binding"/>
    <property type="evidence" value="ECO:0007669"/>
    <property type="project" value="UniProtKB-ARBA"/>
</dbReference>
<comment type="pathway">
    <text evidence="2">Metabolic intermediate biosynthesis; chorismate biosynthesis; chorismate from D-erythrose 4-phosphate and phosphoenolpyruvate: step 1/7.</text>
</comment>
<evidence type="ECO:0000256" key="2">
    <source>
        <dbReference type="ARBA" id="ARBA00004688"/>
    </source>
</evidence>
<dbReference type="GO" id="GO:0005737">
    <property type="term" value="C:cytoplasm"/>
    <property type="evidence" value="ECO:0007669"/>
    <property type="project" value="TreeGrafter"/>
</dbReference>
<accession>A0A6J4VJK5</accession>
<protein>
    <recommendedName>
        <fullName evidence="4">3-deoxy-7-phosphoheptulonate synthase</fullName>
        <ecNumber evidence="4">2.5.1.54</ecNumber>
    </recommendedName>
    <alternativeName>
        <fullName evidence="10">3-deoxy-D-arabino-heptulosonate 7-phosphate synthase</fullName>
    </alternativeName>
    <alternativeName>
        <fullName evidence="9">DAHP synthase</fullName>
    </alternativeName>
    <alternativeName>
        <fullName evidence="8">Phospho-2-keto-3-deoxyheptonate aldolase</fullName>
    </alternativeName>
</protein>
<evidence type="ECO:0000313" key="13">
    <source>
        <dbReference type="EMBL" id="CAA9579816.1"/>
    </source>
</evidence>
<evidence type="ECO:0000256" key="5">
    <source>
        <dbReference type="ARBA" id="ARBA00022605"/>
    </source>
</evidence>
<dbReference type="FunFam" id="3.20.20.70:FF:000005">
    <property type="entry name" value="Phospho-2-dehydro-3-deoxyheptonate aldolase"/>
    <property type="match status" value="1"/>
</dbReference>
<evidence type="ECO:0000256" key="11">
    <source>
        <dbReference type="ARBA" id="ARBA00047508"/>
    </source>
</evidence>